<gene>
    <name evidence="11" type="ORF">STEHIDRAFT_69820</name>
</gene>
<dbReference type="InterPro" id="IPR001128">
    <property type="entry name" value="Cyt_P450"/>
</dbReference>
<dbReference type="InterPro" id="IPR017972">
    <property type="entry name" value="Cyt_P450_CS"/>
</dbReference>
<reference evidence="12" key="1">
    <citation type="journal article" date="2012" name="Science">
        <title>The Paleozoic origin of enzymatic lignin decomposition reconstructed from 31 fungal genomes.</title>
        <authorList>
            <person name="Floudas D."/>
            <person name="Binder M."/>
            <person name="Riley R."/>
            <person name="Barry K."/>
            <person name="Blanchette R.A."/>
            <person name="Henrissat B."/>
            <person name="Martinez A.T."/>
            <person name="Otillar R."/>
            <person name="Spatafora J.W."/>
            <person name="Yadav J.S."/>
            <person name="Aerts A."/>
            <person name="Benoit I."/>
            <person name="Boyd A."/>
            <person name="Carlson A."/>
            <person name="Copeland A."/>
            <person name="Coutinho P.M."/>
            <person name="de Vries R.P."/>
            <person name="Ferreira P."/>
            <person name="Findley K."/>
            <person name="Foster B."/>
            <person name="Gaskell J."/>
            <person name="Glotzer D."/>
            <person name="Gorecki P."/>
            <person name="Heitman J."/>
            <person name="Hesse C."/>
            <person name="Hori C."/>
            <person name="Igarashi K."/>
            <person name="Jurgens J.A."/>
            <person name="Kallen N."/>
            <person name="Kersten P."/>
            <person name="Kohler A."/>
            <person name="Kuees U."/>
            <person name="Kumar T.K.A."/>
            <person name="Kuo A."/>
            <person name="LaButti K."/>
            <person name="Larrondo L.F."/>
            <person name="Lindquist E."/>
            <person name="Ling A."/>
            <person name="Lombard V."/>
            <person name="Lucas S."/>
            <person name="Lundell T."/>
            <person name="Martin R."/>
            <person name="McLaughlin D.J."/>
            <person name="Morgenstern I."/>
            <person name="Morin E."/>
            <person name="Murat C."/>
            <person name="Nagy L.G."/>
            <person name="Nolan M."/>
            <person name="Ohm R.A."/>
            <person name="Patyshakuliyeva A."/>
            <person name="Rokas A."/>
            <person name="Ruiz-Duenas F.J."/>
            <person name="Sabat G."/>
            <person name="Salamov A."/>
            <person name="Samejima M."/>
            <person name="Schmutz J."/>
            <person name="Slot J.C."/>
            <person name="St John F."/>
            <person name="Stenlid J."/>
            <person name="Sun H."/>
            <person name="Sun S."/>
            <person name="Syed K."/>
            <person name="Tsang A."/>
            <person name="Wiebenga A."/>
            <person name="Young D."/>
            <person name="Pisabarro A."/>
            <person name="Eastwood D.C."/>
            <person name="Martin F."/>
            <person name="Cullen D."/>
            <person name="Grigoriev I.V."/>
            <person name="Hibbett D.S."/>
        </authorList>
    </citation>
    <scope>NUCLEOTIDE SEQUENCE [LARGE SCALE GENOMIC DNA]</scope>
    <source>
        <strain evidence="12">FP-91666</strain>
    </source>
</reference>
<dbReference type="PANTHER" id="PTHR46300">
    <property type="entry name" value="P450, PUTATIVE (EUROFUNG)-RELATED-RELATED"/>
    <property type="match status" value="1"/>
</dbReference>
<dbReference type="GO" id="GO:0005506">
    <property type="term" value="F:iron ion binding"/>
    <property type="evidence" value="ECO:0007669"/>
    <property type="project" value="InterPro"/>
</dbReference>
<organism evidence="11 12">
    <name type="scientific">Stereum hirsutum (strain FP-91666)</name>
    <name type="common">White-rot fungus</name>
    <dbReference type="NCBI Taxonomy" id="721885"/>
    <lineage>
        <taxon>Eukaryota</taxon>
        <taxon>Fungi</taxon>
        <taxon>Dikarya</taxon>
        <taxon>Basidiomycota</taxon>
        <taxon>Agaricomycotina</taxon>
        <taxon>Agaricomycetes</taxon>
        <taxon>Russulales</taxon>
        <taxon>Stereaceae</taxon>
        <taxon>Stereum</taxon>
    </lineage>
</organism>
<dbReference type="PANTHER" id="PTHR46300:SF7">
    <property type="entry name" value="P450, PUTATIVE (EUROFUNG)-RELATED"/>
    <property type="match status" value="1"/>
</dbReference>
<dbReference type="RefSeq" id="XP_007311655.1">
    <property type="nucleotide sequence ID" value="XM_007311593.1"/>
</dbReference>
<evidence type="ECO:0000256" key="4">
    <source>
        <dbReference type="ARBA" id="ARBA00022617"/>
    </source>
</evidence>
<dbReference type="InterPro" id="IPR050364">
    <property type="entry name" value="Cytochrome_P450_fung"/>
</dbReference>
<dbReference type="PRINTS" id="PR00463">
    <property type="entry name" value="EP450I"/>
</dbReference>
<dbReference type="Pfam" id="PF00067">
    <property type="entry name" value="p450"/>
    <property type="match status" value="1"/>
</dbReference>
<sequence>YPTGLPILGNLFEFPSSQWWLKFSQWADRYGALVHLRVLGRHILVVNDHVIAQDLLDSSIHADRPRFTMAGELMGFDPSIAFIGYGERWRTYRRIGHPVMSKHAVTKYFTMQEEEAIRLLRALFTSPERYRREVRFSVGRTIMHAMYGIECESPEDTYIVVAEATLENITHAVVPGSFMVDVIPYMKYLPYMGLRFQKKAMEAQRQMKLMVDRPYRQVLRERTAGAAKHSFVSALLDSEIKLPDSAVGEEDDVVSWAAATMYGGTYTRHMSEGKTHQTTQATLLNFILAMTLNRHVLRKAQEEVDTVVGRHRAPSFLDKDSLPYINALIKEVIRWRVPLPLGVPHRCRQDTQYNGFLIREGTIIIPNLWTISHDKNLYDSPNAFLPERFIGKDSLDPDYAFGFGPRTCIGKNFAESQLFIFSACIIWAFDISKDVNEFGDEIDPQIGYTTGFVRCVINFPRNGV</sequence>
<keyword evidence="4 9" id="KW-0349">Heme</keyword>
<evidence type="ECO:0000256" key="8">
    <source>
        <dbReference type="ARBA" id="ARBA00023033"/>
    </source>
</evidence>
<dbReference type="AlphaFoldDB" id="R7RWQ9"/>
<keyword evidence="7 9" id="KW-0408">Iron</keyword>
<evidence type="ECO:0000256" key="6">
    <source>
        <dbReference type="ARBA" id="ARBA00023002"/>
    </source>
</evidence>
<dbReference type="PROSITE" id="PS00086">
    <property type="entry name" value="CYTOCHROME_P450"/>
    <property type="match status" value="1"/>
</dbReference>
<evidence type="ECO:0000256" key="9">
    <source>
        <dbReference type="PIRSR" id="PIRSR602401-1"/>
    </source>
</evidence>
<dbReference type="PRINTS" id="PR00385">
    <property type="entry name" value="P450"/>
</dbReference>
<evidence type="ECO:0000313" key="12">
    <source>
        <dbReference type="Proteomes" id="UP000053927"/>
    </source>
</evidence>
<comment type="similarity">
    <text evidence="3 10">Belongs to the cytochrome P450 family.</text>
</comment>
<name>R7RWQ9_STEHR</name>
<comment type="cofactor">
    <cofactor evidence="1 9">
        <name>heme</name>
        <dbReference type="ChEBI" id="CHEBI:30413"/>
    </cofactor>
</comment>
<dbReference type="eggNOG" id="KOG0156">
    <property type="taxonomic scope" value="Eukaryota"/>
</dbReference>
<protein>
    <submittedName>
        <fullName evidence="11">Cytochrome P450</fullName>
    </submittedName>
</protein>
<dbReference type="InterPro" id="IPR002401">
    <property type="entry name" value="Cyt_P450_E_grp-I"/>
</dbReference>
<evidence type="ECO:0000256" key="7">
    <source>
        <dbReference type="ARBA" id="ARBA00023004"/>
    </source>
</evidence>
<feature type="non-terminal residue" evidence="11">
    <location>
        <position position="1"/>
    </location>
</feature>
<evidence type="ECO:0000256" key="10">
    <source>
        <dbReference type="RuleBase" id="RU000461"/>
    </source>
</evidence>
<dbReference type="OMA" id="MDNGIDY"/>
<dbReference type="KEGG" id="shs:STEHIDRAFT_69820"/>
<dbReference type="CDD" id="cd11065">
    <property type="entry name" value="CYP64-like"/>
    <property type="match status" value="1"/>
</dbReference>
<dbReference type="GeneID" id="18806577"/>
<dbReference type="Proteomes" id="UP000053927">
    <property type="component" value="Unassembled WGS sequence"/>
</dbReference>
<dbReference type="GO" id="GO:0016705">
    <property type="term" value="F:oxidoreductase activity, acting on paired donors, with incorporation or reduction of molecular oxygen"/>
    <property type="evidence" value="ECO:0007669"/>
    <property type="project" value="InterPro"/>
</dbReference>
<dbReference type="OrthoDB" id="2789670at2759"/>
<dbReference type="SUPFAM" id="SSF48264">
    <property type="entry name" value="Cytochrome P450"/>
    <property type="match status" value="1"/>
</dbReference>
<comment type="pathway">
    <text evidence="2">Secondary metabolite biosynthesis.</text>
</comment>
<evidence type="ECO:0000256" key="3">
    <source>
        <dbReference type="ARBA" id="ARBA00010617"/>
    </source>
</evidence>
<keyword evidence="12" id="KW-1185">Reference proteome</keyword>
<dbReference type="GO" id="GO:0020037">
    <property type="term" value="F:heme binding"/>
    <property type="evidence" value="ECO:0007669"/>
    <property type="project" value="InterPro"/>
</dbReference>
<evidence type="ECO:0000256" key="5">
    <source>
        <dbReference type="ARBA" id="ARBA00022723"/>
    </source>
</evidence>
<evidence type="ECO:0000313" key="11">
    <source>
        <dbReference type="EMBL" id="EIM79260.1"/>
    </source>
</evidence>
<dbReference type="EMBL" id="JH687407">
    <property type="protein sequence ID" value="EIM79260.1"/>
    <property type="molecule type" value="Genomic_DNA"/>
</dbReference>
<evidence type="ECO:0000256" key="1">
    <source>
        <dbReference type="ARBA" id="ARBA00001971"/>
    </source>
</evidence>
<keyword evidence="8 10" id="KW-0503">Monooxygenase</keyword>
<feature type="binding site" description="axial binding residue" evidence="9">
    <location>
        <position position="408"/>
    </location>
    <ligand>
        <name>heme</name>
        <dbReference type="ChEBI" id="CHEBI:30413"/>
    </ligand>
    <ligandPart>
        <name>Fe</name>
        <dbReference type="ChEBI" id="CHEBI:18248"/>
    </ligandPart>
</feature>
<proteinExistence type="inferred from homology"/>
<dbReference type="GO" id="GO:0004497">
    <property type="term" value="F:monooxygenase activity"/>
    <property type="evidence" value="ECO:0007669"/>
    <property type="project" value="UniProtKB-KW"/>
</dbReference>
<keyword evidence="6 10" id="KW-0560">Oxidoreductase</keyword>
<dbReference type="Gene3D" id="1.10.630.10">
    <property type="entry name" value="Cytochrome P450"/>
    <property type="match status" value="1"/>
</dbReference>
<keyword evidence="5 9" id="KW-0479">Metal-binding</keyword>
<dbReference type="InterPro" id="IPR036396">
    <property type="entry name" value="Cyt_P450_sf"/>
</dbReference>
<accession>R7RWQ9</accession>
<evidence type="ECO:0000256" key="2">
    <source>
        <dbReference type="ARBA" id="ARBA00005179"/>
    </source>
</evidence>